<keyword evidence="3" id="KW-1185">Reference proteome</keyword>
<protein>
    <recommendedName>
        <fullName evidence="4">Carboxypeptidase-like protein</fullName>
    </recommendedName>
</protein>
<sequence length="243" mass="27832">MLRSLLILFCCICCAVTLHAQTVFNGRVLENKTRIVLHGVIVENLSNKLKNITGDDGRFSIAAKVGDLLVFKKFSYAPDTLLLTDMHDKEIFLQLQSTMLKDVTIRDSSGRTGVADKNMAYFDPLFHGQTAVPQRDKDGNYNGGVILRLHYFTKDDKDKKKAAQKEEDREVNEEIIKTFSADNISKYVPLKGKDMDNFILLYIPDVKTYNNKDFNLLSYLNDCYQKWLKLSDDERKAGQLFQQ</sequence>
<dbReference type="EMBL" id="VLLI01000003">
    <property type="protein sequence ID" value="TWJ02353.1"/>
    <property type="molecule type" value="Genomic_DNA"/>
</dbReference>
<feature type="chain" id="PRO_5022230312" description="Carboxypeptidase-like protein" evidence="1">
    <location>
        <begin position="21"/>
        <end position="243"/>
    </location>
</feature>
<reference evidence="2 3" key="1">
    <citation type="submission" date="2019-07" db="EMBL/GenBank/DDBJ databases">
        <title>Genomic Encyclopedia of Archaeal and Bacterial Type Strains, Phase II (KMG-II): from individual species to whole genera.</title>
        <authorList>
            <person name="Goeker M."/>
        </authorList>
    </citation>
    <scope>NUCLEOTIDE SEQUENCE [LARGE SCALE GENOMIC DNA]</scope>
    <source>
        <strain evidence="2 3">ATCC BAA-1854</strain>
    </source>
</reference>
<evidence type="ECO:0000313" key="2">
    <source>
        <dbReference type="EMBL" id="TWJ02353.1"/>
    </source>
</evidence>
<proteinExistence type="predicted"/>
<comment type="caution">
    <text evidence="2">The sequence shown here is derived from an EMBL/GenBank/DDBJ whole genome shotgun (WGS) entry which is preliminary data.</text>
</comment>
<feature type="signal peptide" evidence="1">
    <location>
        <begin position="1"/>
        <end position="20"/>
    </location>
</feature>
<gene>
    <name evidence="2" type="ORF">JN11_01325</name>
</gene>
<dbReference type="AlphaFoldDB" id="A0A562U955"/>
<dbReference type="SUPFAM" id="SSF49464">
    <property type="entry name" value="Carboxypeptidase regulatory domain-like"/>
    <property type="match status" value="1"/>
</dbReference>
<accession>A0A562U955</accession>
<evidence type="ECO:0000256" key="1">
    <source>
        <dbReference type="SAM" id="SignalP"/>
    </source>
</evidence>
<evidence type="ECO:0008006" key="4">
    <source>
        <dbReference type="Google" id="ProtNLM"/>
    </source>
</evidence>
<keyword evidence="1" id="KW-0732">Signal</keyword>
<dbReference type="InterPro" id="IPR008969">
    <property type="entry name" value="CarboxyPept-like_regulatory"/>
</dbReference>
<name>A0A562U955_9SPHI</name>
<dbReference type="Proteomes" id="UP000317010">
    <property type="component" value="Unassembled WGS sequence"/>
</dbReference>
<organism evidence="2 3">
    <name type="scientific">Mucilaginibacter frigoritolerans</name>
    <dbReference type="NCBI Taxonomy" id="652788"/>
    <lineage>
        <taxon>Bacteria</taxon>
        <taxon>Pseudomonadati</taxon>
        <taxon>Bacteroidota</taxon>
        <taxon>Sphingobacteriia</taxon>
        <taxon>Sphingobacteriales</taxon>
        <taxon>Sphingobacteriaceae</taxon>
        <taxon>Mucilaginibacter</taxon>
    </lineage>
</organism>
<evidence type="ECO:0000313" key="3">
    <source>
        <dbReference type="Proteomes" id="UP000317010"/>
    </source>
</evidence>